<dbReference type="EMBL" id="JAOTJC010000006">
    <property type="protein sequence ID" value="MCU7554205.1"/>
    <property type="molecule type" value="Genomic_DNA"/>
</dbReference>
<dbReference type="Proteomes" id="UP001209257">
    <property type="component" value="Unassembled WGS sequence"/>
</dbReference>
<proteinExistence type="predicted"/>
<comment type="caution">
    <text evidence="1">The sequence shown here is derived from an EMBL/GenBank/DDBJ whole genome shotgun (WGS) entry which is preliminary data.</text>
</comment>
<sequence>MTPTDSTIQLHPVNQLEWQGKLAQAAGQGASFSLLLALQLGSGVPPAQVLSQEEEAVSDSNFPARLNYYRRPPLDASEGGVNQTTSRLLSSGTVDDARLWQCMHPDPHTLRNDSKKLSADILSNCSLATQQAHQKTVTADTIDEDPTLLDELVKQAERFAA</sequence>
<accession>A0ABT2VM88</accession>
<dbReference type="RefSeq" id="WP_262992887.1">
    <property type="nucleotide sequence ID" value="NZ_JAOTJC010000006.1"/>
</dbReference>
<evidence type="ECO:0000313" key="2">
    <source>
        <dbReference type="Proteomes" id="UP001209257"/>
    </source>
</evidence>
<keyword evidence="2" id="KW-1185">Reference proteome</keyword>
<evidence type="ECO:0000313" key="1">
    <source>
        <dbReference type="EMBL" id="MCU7554205.1"/>
    </source>
</evidence>
<name>A0ABT2VM88_9ALTE</name>
<dbReference type="Pfam" id="PF11993">
    <property type="entry name" value="VC2046"/>
    <property type="match status" value="1"/>
</dbReference>
<gene>
    <name evidence="1" type="ORF">OCL06_06315</name>
</gene>
<dbReference type="InterPro" id="IPR021879">
    <property type="entry name" value="VC2046_fam"/>
</dbReference>
<organism evidence="1 2">
    <name type="scientific">Alteromonas salexigens</name>
    <dbReference type="NCBI Taxonomy" id="2982530"/>
    <lineage>
        <taxon>Bacteria</taxon>
        <taxon>Pseudomonadati</taxon>
        <taxon>Pseudomonadota</taxon>
        <taxon>Gammaproteobacteria</taxon>
        <taxon>Alteromonadales</taxon>
        <taxon>Alteromonadaceae</taxon>
        <taxon>Alteromonas/Salinimonas group</taxon>
        <taxon>Alteromonas</taxon>
    </lineage>
</organism>
<protein>
    <submittedName>
        <fullName evidence="1">VC2046/SO_2500 family protein</fullName>
    </submittedName>
</protein>
<reference evidence="2" key="1">
    <citation type="submission" date="2023-07" db="EMBL/GenBank/DDBJ databases">
        <title>Study on multiphase classification of strain Alteromonas salexigens isolated from the Yellow Sea.</title>
        <authorList>
            <person name="Sun L."/>
        </authorList>
    </citation>
    <scope>NUCLEOTIDE SEQUENCE [LARGE SCALE GENOMIC DNA]</scope>
    <source>
        <strain evidence="2">ASW11-19</strain>
    </source>
</reference>